<dbReference type="EMBL" id="CP053452">
    <property type="protein sequence ID" value="QJW96093.1"/>
    <property type="molecule type" value="Genomic_DNA"/>
</dbReference>
<gene>
    <name evidence="3" type="ORF">FTUN_3647</name>
</gene>
<dbReference type="Proteomes" id="UP000503447">
    <property type="component" value="Chromosome"/>
</dbReference>
<dbReference type="InterPro" id="IPR043129">
    <property type="entry name" value="ATPase_NBD"/>
</dbReference>
<proteinExistence type="predicted"/>
<dbReference type="EC" id="2.7.1.63" evidence="3"/>
<keyword evidence="2" id="KW-1133">Transmembrane helix</keyword>
<keyword evidence="2" id="KW-0812">Transmembrane</keyword>
<dbReference type="GO" id="GO:0047330">
    <property type="term" value="F:polyphosphate-glucose phosphotransferase activity"/>
    <property type="evidence" value="ECO:0007669"/>
    <property type="project" value="UniProtKB-EC"/>
</dbReference>
<dbReference type="Gene3D" id="3.30.420.40">
    <property type="match status" value="2"/>
</dbReference>
<dbReference type="AlphaFoldDB" id="A0A6M5YS35"/>
<dbReference type="RefSeq" id="WP_171471742.1">
    <property type="nucleotide sequence ID" value="NZ_CP053452.2"/>
</dbReference>
<feature type="transmembrane region" description="Helical" evidence="2">
    <location>
        <begin position="172"/>
        <end position="191"/>
    </location>
</feature>
<keyword evidence="4" id="KW-1185">Reference proteome</keyword>
<evidence type="ECO:0000313" key="4">
    <source>
        <dbReference type="Proteomes" id="UP000503447"/>
    </source>
</evidence>
<feature type="region of interest" description="Disordered" evidence="1">
    <location>
        <begin position="230"/>
        <end position="249"/>
    </location>
</feature>
<dbReference type="SUPFAM" id="SSF53067">
    <property type="entry name" value="Actin-like ATPase domain"/>
    <property type="match status" value="1"/>
</dbReference>
<keyword evidence="2" id="KW-0472">Membrane</keyword>
<sequence length="249" mass="26812">MIDPARVPKSILVVDVGGTRLKILATGETEPRRKRSGLGLTPQHMVEIVRDLAGDWQYDAVSIGYPGQVGDHGPRQEPGNLGPGWVGFNFAAAFDRPVRIINDAAMQALGSYDGGRMLFLGLGTGLGSALIAENVIVPLELGSIPEPGGRSLGDVLGRRGLRRAGKRRWRRAIAWAVPALMAATLADYVVLGGGNAKQIRVQPPGSRLSNNLTAFRGGFRLWHLDDVRTLRDGEEPPPEPPKPAAWRLI</sequence>
<evidence type="ECO:0000256" key="1">
    <source>
        <dbReference type="SAM" id="MobiDB-lite"/>
    </source>
</evidence>
<keyword evidence="3" id="KW-0808">Transferase</keyword>
<evidence type="ECO:0000313" key="3">
    <source>
        <dbReference type="EMBL" id="QJW96093.1"/>
    </source>
</evidence>
<protein>
    <submittedName>
        <fullName evidence="3">Polyphosphate glucokinase</fullName>
        <ecNumber evidence="3">2.7.1.63</ecNumber>
    </submittedName>
</protein>
<evidence type="ECO:0000256" key="2">
    <source>
        <dbReference type="SAM" id="Phobius"/>
    </source>
</evidence>
<organism evidence="3 4">
    <name type="scientific">Frigoriglobus tundricola</name>
    <dbReference type="NCBI Taxonomy" id="2774151"/>
    <lineage>
        <taxon>Bacteria</taxon>
        <taxon>Pseudomonadati</taxon>
        <taxon>Planctomycetota</taxon>
        <taxon>Planctomycetia</taxon>
        <taxon>Gemmatales</taxon>
        <taxon>Gemmataceae</taxon>
        <taxon>Frigoriglobus</taxon>
    </lineage>
</organism>
<dbReference type="KEGG" id="ftj:FTUN_3647"/>
<keyword evidence="3" id="KW-0418">Kinase</keyword>
<reference evidence="4" key="1">
    <citation type="submission" date="2020-05" db="EMBL/GenBank/DDBJ databases">
        <title>Frigoriglobus tundricola gen. nov., sp. nov., a psychrotolerant cellulolytic planctomycete of the family Gemmataceae with two divergent copies of 16S rRNA gene.</title>
        <authorList>
            <person name="Kulichevskaya I.S."/>
            <person name="Ivanova A.A."/>
            <person name="Naumoff D.G."/>
            <person name="Beletsky A.V."/>
            <person name="Rijpstra W.I.C."/>
            <person name="Sinninghe Damste J.S."/>
            <person name="Mardanov A.V."/>
            <person name="Ravin N.V."/>
            <person name="Dedysh S.N."/>
        </authorList>
    </citation>
    <scope>NUCLEOTIDE SEQUENCE [LARGE SCALE GENOMIC DNA]</scope>
    <source>
        <strain evidence="4">PL17</strain>
    </source>
</reference>
<name>A0A6M5YS35_9BACT</name>
<accession>A0A6M5YS35</accession>